<feature type="domain" description="Ion transport" evidence="20">
    <location>
        <begin position="1060"/>
        <end position="1332"/>
    </location>
</feature>
<feature type="region of interest" description="Disordered" evidence="18">
    <location>
        <begin position="447"/>
        <end position="509"/>
    </location>
</feature>
<evidence type="ECO:0000256" key="10">
    <source>
        <dbReference type="ARBA" id="ARBA00023065"/>
    </source>
</evidence>
<organism evidence="21 22">
    <name type="scientific">Muntiacus muntjak</name>
    <name type="common">Barking deer</name>
    <name type="synonym">Indian muntjac</name>
    <dbReference type="NCBI Taxonomy" id="9888"/>
    <lineage>
        <taxon>Eukaryota</taxon>
        <taxon>Metazoa</taxon>
        <taxon>Chordata</taxon>
        <taxon>Craniata</taxon>
        <taxon>Vertebrata</taxon>
        <taxon>Euteleostomi</taxon>
        <taxon>Mammalia</taxon>
        <taxon>Eutheria</taxon>
        <taxon>Laurasiatheria</taxon>
        <taxon>Artiodactyla</taxon>
        <taxon>Ruminantia</taxon>
        <taxon>Pecora</taxon>
        <taxon>Cervidae</taxon>
        <taxon>Muntiacinae</taxon>
        <taxon>Muntiacus</taxon>
    </lineage>
</organism>
<evidence type="ECO:0000259" key="20">
    <source>
        <dbReference type="Pfam" id="PF00520"/>
    </source>
</evidence>
<evidence type="ECO:0000313" key="21">
    <source>
        <dbReference type="EMBL" id="KAB0347085.1"/>
    </source>
</evidence>
<feature type="transmembrane region" description="Helical" evidence="19">
    <location>
        <begin position="1200"/>
        <end position="1219"/>
    </location>
</feature>
<feature type="compositionally biased region" description="Pro residues" evidence="18">
    <location>
        <begin position="27"/>
        <end position="38"/>
    </location>
</feature>
<evidence type="ECO:0000256" key="6">
    <source>
        <dbReference type="ARBA" id="ARBA00022737"/>
    </source>
</evidence>
<dbReference type="Gene3D" id="1.20.120.350">
    <property type="entry name" value="Voltage-gated potassium channels. Chain C"/>
    <property type="match status" value="3"/>
</dbReference>
<keyword evidence="3 16" id="KW-0109">Calcium transport</keyword>
<feature type="transmembrane region" description="Helical" evidence="19">
    <location>
        <begin position="263"/>
        <end position="288"/>
    </location>
</feature>
<dbReference type="GO" id="GO:0001518">
    <property type="term" value="C:voltage-gated sodium channel complex"/>
    <property type="evidence" value="ECO:0007669"/>
    <property type="project" value="TreeGrafter"/>
</dbReference>
<feature type="transmembrane region" description="Helical" evidence="19">
    <location>
        <begin position="1415"/>
        <end position="1434"/>
    </location>
</feature>
<evidence type="ECO:0000256" key="2">
    <source>
        <dbReference type="ARBA" id="ARBA00022448"/>
    </source>
</evidence>
<evidence type="ECO:0000256" key="9">
    <source>
        <dbReference type="ARBA" id="ARBA00022989"/>
    </source>
</evidence>
<feature type="binding site" evidence="15">
    <location>
        <position position="713"/>
    </location>
    <ligand>
        <name>Ca(2+)</name>
        <dbReference type="ChEBI" id="CHEBI:29108"/>
    </ligand>
</feature>
<feature type="transmembrane region" description="Helical" evidence="19">
    <location>
        <begin position="1299"/>
        <end position="1322"/>
    </location>
</feature>
<feature type="binding site" evidence="15">
    <location>
        <position position="1271"/>
    </location>
    <ligand>
        <name>Ca(2+)</name>
        <dbReference type="ChEBI" id="CHEBI:29108"/>
    </ligand>
</feature>
<dbReference type="FunFam" id="1.20.120.350:FF:000009">
    <property type="entry name" value="Voltage-dependent T-type calcium channel subunit alpha"/>
    <property type="match status" value="1"/>
</dbReference>
<dbReference type="GO" id="GO:0046872">
    <property type="term" value="F:metal ion binding"/>
    <property type="evidence" value="ECO:0007669"/>
    <property type="project" value="UniProtKB-KW"/>
</dbReference>
<feature type="transmembrane region" description="Helical" evidence="19">
    <location>
        <begin position="99"/>
        <end position="123"/>
    </location>
</feature>
<dbReference type="GO" id="GO:0086010">
    <property type="term" value="P:membrane depolarization during action potential"/>
    <property type="evidence" value="ECO:0007669"/>
    <property type="project" value="TreeGrafter"/>
</dbReference>
<feature type="binding site" evidence="15">
    <location>
        <position position="248"/>
    </location>
    <ligand>
        <name>Ca(2+)</name>
        <dbReference type="ChEBI" id="CHEBI:29108"/>
    </ligand>
</feature>
<feature type="transmembrane region" description="Helical" evidence="19">
    <location>
        <begin position="732"/>
        <end position="754"/>
    </location>
</feature>
<dbReference type="Gene3D" id="1.10.287.70">
    <property type="match status" value="4"/>
</dbReference>
<keyword evidence="9 19" id="KW-1133">Transmembrane helix</keyword>
<feature type="region of interest" description="Disordered" evidence="18">
    <location>
        <begin position="851"/>
        <end position="920"/>
    </location>
</feature>
<evidence type="ECO:0000256" key="18">
    <source>
        <dbReference type="SAM" id="MobiDB-lite"/>
    </source>
</evidence>
<keyword evidence="7 15" id="KW-0106">Calcium</keyword>
<keyword evidence="4 16" id="KW-0107">Calcium channel</keyword>
<feature type="transmembrane region" description="Helical" evidence="19">
    <location>
        <begin position="1137"/>
        <end position="1165"/>
    </location>
</feature>
<dbReference type="FunFam" id="1.10.287.70:FF:000054">
    <property type="entry name" value="Voltage-dependent T-type calcium channel subunit alpha"/>
    <property type="match status" value="1"/>
</dbReference>
<comment type="similarity">
    <text evidence="16">Belongs to the calcium channel alpha-1 subunit (TC 1.A.1.11) family.</text>
</comment>
<keyword evidence="12" id="KW-0325">Glycoprotein</keyword>
<dbReference type="InterPro" id="IPR005821">
    <property type="entry name" value="Ion_trans_dom"/>
</dbReference>
<protein>
    <recommendedName>
        <fullName evidence="16">Voltage-dependent T-type calcium channel subunit alpha</fullName>
    </recommendedName>
</protein>
<dbReference type="EMBL" id="VCEA01000002">
    <property type="protein sequence ID" value="KAB0347085.1"/>
    <property type="molecule type" value="Genomic_DNA"/>
</dbReference>
<evidence type="ECO:0000256" key="7">
    <source>
        <dbReference type="ARBA" id="ARBA00022837"/>
    </source>
</evidence>
<evidence type="ECO:0000256" key="19">
    <source>
        <dbReference type="SAM" id="Phobius"/>
    </source>
</evidence>
<keyword evidence="6" id="KW-0677">Repeat</keyword>
<keyword evidence="10" id="KW-0406">Ion transport</keyword>
<evidence type="ECO:0000256" key="5">
    <source>
        <dbReference type="ARBA" id="ARBA00022692"/>
    </source>
</evidence>
<feature type="coiled-coil region" evidence="17">
    <location>
        <begin position="1331"/>
        <end position="1358"/>
    </location>
</feature>
<dbReference type="GO" id="GO:0005248">
    <property type="term" value="F:voltage-gated sodium channel activity"/>
    <property type="evidence" value="ECO:0007669"/>
    <property type="project" value="TreeGrafter"/>
</dbReference>
<feature type="transmembrane region" description="Helical" evidence="19">
    <location>
        <begin position="654"/>
        <end position="676"/>
    </location>
</feature>
<feature type="domain" description="Ion transport" evidence="20">
    <location>
        <begin position="1378"/>
        <end position="1631"/>
    </location>
</feature>
<dbReference type="PRINTS" id="PR01629">
    <property type="entry name" value="TVDCCALPHA1"/>
</dbReference>
<evidence type="ECO:0000256" key="8">
    <source>
        <dbReference type="ARBA" id="ARBA00022882"/>
    </source>
</evidence>
<dbReference type="FunFam" id="1.20.120.350:FF:000008">
    <property type="entry name" value="Voltage-dependent T-type calcium channel subunit alpha"/>
    <property type="match status" value="1"/>
</dbReference>
<dbReference type="FunFam" id="1.20.120.350:FF:000007">
    <property type="entry name" value="Voltage-dependent T-type calcium channel subunit alpha"/>
    <property type="match status" value="1"/>
</dbReference>
<feature type="region of interest" description="Disordered" evidence="18">
    <location>
        <begin position="1647"/>
        <end position="1684"/>
    </location>
</feature>
<comment type="function">
    <text evidence="16">Voltage-sensitive calcium channels (VSCC) mediate the entry of calcium ions into excitable cells and are also involved in a variety of calcium-dependent processes, including muscle contraction, hormone or neurotransmitter release, gene expression, cell motility, cell division and cell death. This channel gives rise to T-type calcium currents. T-type calcium channels belong to the "low-voltage activated (LVA)" group and are strongly blocked by nickel and mibefradil. A particularity of this type of channels is an opening at quite negative potentials, and a voltage-dependent inactivation. T-type channels serve pacemaking functions in both central neurons and cardiac nodal cells and support calcium signaling in secretory cells and vascular smooth muscle. They may also be involved in the modulation of firing patterns of neurons which is important for information processing as well as in cell growth processes.</text>
</comment>
<keyword evidence="11 19" id="KW-0472">Membrane</keyword>
<evidence type="ECO:0000256" key="1">
    <source>
        <dbReference type="ARBA" id="ARBA00004141"/>
    </source>
</evidence>
<comment type="catalytic activity">
    <reaction evidence="14">
        <text>Ca(2+)(in) = Ca(2+)(out)</text>
        <dbReference type="Rhea" id="RHEA:29671"/>
        <dbReference type="ChEBI" id="CHEBI:29108"/>
    </reaction>
</comment>
<evidence type="ECO:0000256" key="3">
    <source>
        <dbReference type="ARBA" id="ARBA00022568"/>
    </source>
</evidence>
<dbReference type="Pfam" id="PF00520">
    <property type="entry name" value="Ion_trans"/>
    <property type="match status" value="4"/>
</dbReference>
<keyword evidence="5 19" id="KW-0812">Transmembrane</keyword>
<dbReference type="InterPro" id="IPR027359">
    <property type="entry name" value="Volt_channel_dom_sf"/>
</dbReference>
<feature type="domain" description="Ion transport" evidence="20">
    <location>
        <begin position="85"/>
        <end position="299"/>
    </location>
</feature>
<evidence type="ECO:0000256" key="4">
    <source>
        <dbReference type="ARBA" id="ARBA00022673"/>
    </source>
</evidence>
<evidence type="ECO:0000256" key="17">
    <source>
        <dbReference type="SAM" id="Coils"/>
    </source>
</evidence>
<sequence>MAENSPPPPSPAAAPVAEPGVTEQPGPQSPPPSPPGPEEPLDGVDPEVPHPDLAPVAFFCLRQTTSPRNWCIKMVCNPYPLWGLGMRILVNLLLDTLPMLGNVLLLCFFVFFIFGIIGVQLWAGLLRNRCFLEENFTIQGDVALPPYYQPEEDDEMPFICSLSGDNGIMGCHEIPPLKEQGRECCLSKDDVYDFGAGRQDLNASGLCVNWNRYYNVCRTGSANPHKGAINFDNIGYAWIVIFQVITLEGWVEIMYYVMDAHSFYNFIYFILLIIVGSFFMINLCLVVIATQFSETKQREHRLMLEQRQRYLSSSTVASYAEPGDCYEEIFQYVCHILRKAKRRALGLYQALRSRRQAPGTPGSATPRPRAKEPRHYKGNMKVRRDEGSHPRSHSVLGTSELQALLPPPPPPPPGDLCPRHSPLDPTPHTLVQPISAMLASDPTNCPCCQHETERRPSGLGSSSDSGQEGSGSGDSGGGEEEAGADVARTSEDGASSELGKEDEEGPADGAARLCEDVWRETRAKLRGIVDSKYFNRGIMMAILVNTVSMGIEHHQQPEELTNILEICNVVFTSMFALEMLLKLAAFGLFDYLRNPYNIFDSIIVIISIWEIVGQADGGLSVLRTFRLLRVLKLVRFMPALRRQLVVLMKTMDNVATFCMLLMLFIFIFSILGMHIFGCKFSLRTDTGDTVPDRKNFDSLLWAIVTVFQILTQEDWNVVLYNGMASTSPWASLYFVALMTFGNYVLFNLLVAILVEGFQAEGDANRSYSDEDQSSSNMEEFDKFQEGLESSGDPKLCPIPMTPNGHLDPNLPLGGHLGPTGAAASAPRLSLQPDPVLMALGSRKSSVMSLGRVSYDQRSLSSSRSSYYGPWGRSGAWASRRSSWNSLKHKPPSAEHESLLSAERGGTRGCEGARDEGPLRAAPLHAPHAHHAHHGPHPAHRHRHHRRTLSLDTRDSVDLAELVPAVGTHSRAAWRVAGPAPGHEDCNGRMPSIAKDVFTKMDDRRDRGEDEEEIDYTLCFRVRKMIDVYKPDWCEVREDWSVYLFSPENRFRVLCQTVIAHKLFDYVVLAFIFLNCITIALERPQIEAGSTERIFLTVSNYIFTAIFVGEMTLKVVSLGLYFGEQAYLRSSWNVLDGFLVFVSIIDIVVSVASAGGAKILGVLRVLRLLRTLRPLRVISRAPGLKLVVETLISSLKPIGNIVLICCAFFIIFGILGVQLFKGKFYHCLGVDTRNITNRSDCVAANYRWVHHKYNFDNLGQALMSLFVLASKDGWVNIMYNGLDAVAVDQQPVPNHNPWMLLYFISFLLIVSFFVLNMFVGVVVENFHKCRQHQEAEEARRREEKRLRRLEKKRRKAQRLPYYATYCPTRLLIHSMCTSHYLDIFITFIICLNVVTMSLEHYNQPTSLETALKYCNYMFTTVFVLEAVLKLVAFGLRRFFKDRWNQLDLAIVLLSVMGITLEEIEINAALPINPTIIRIMRVLRIARVLKLLKMATGMRALLDTVVQALPQVGNLGLLFMLLFFIYAALGVELFGKLVCNDENPCEGMSRHATFENFGMAFLTLFQVSTGDNWNGIMKDTLRDCTHDERSCLSSLQFVSPLYFVSFVLTAQFVLINVVVAVLMKHLDDSNKEAQEDAEMDAELELEMAHGLGPSPRPPASSPGAPAPAHGPGGAGSEGDPEGRLRRSCYSPAQENLWLDSVSLIIKDSLEGELTIIDNLSGSIFHHYSSPAGCEKCHHDKQEVQLAETEAFSLNSDRSSSILLGDDLSLEDPAACPVGPRDGKGEPDPPEPMPVGDLGECFFPLPNTAVSSGPESFLCEMEAIPFNPVRSWLKHESTQAPLSPFSPDASSPLLPMPAEFFHPAVAASQEGQEKGTGAGTLPKIALQGSWASLRSPSVNCTLLRQVRSLPALRALLSGDMQGGS</sequence>
<comment type="caution">
    <text evidence="21">The sequence shown here is derived from an EMBL/GenBank/DDBJ whole genome shotgun (WGS) entry which is preliminary data.</text>
</comment>
<dbReference type="PANTHER" id="PTHR10037">
    <property type="entry name" value="VOLTAGE-GATED CATION CHANNEL CALCIUM AND SODIUM"/>
    <property type="match status" value="1"/>
</dbReference>
<feature type="compositionally biased region" description="Pro residues" evidence="18">
    <location>
        <begin position="1"/>
        <end position="12"/>
    </location>
</feature>
<dbReference type="Proteomes" id="UP000326458">
    <property type="component" value="Unassembled WGS sequence"/>
</dbReference>
<evidence type="ECO:0000256" key="16">
    <source>
        <dbReference type="RuleBase" id="RU003808"/>
    </source>
</evidence>
<dbReference type="InterPro" id="IPR043203">
    <property type="entry name" value="VGCC_Ca_Na"/>
</dbReference>
<evidence type="ECO:0000256" key="14">
    <source>
        <dbReference type="ARBA" id="ARBA00036634"/>
    </source>
</evidence>
<evidence type="ECO:0000256" key="11">
    <source>
        <dbReference type="ARBA" id="ARBA00023136"/>
    </source>
</evidence>
<feature type="region of interest" description="Disordered" evidence="18">
    <location>
        <begin position="927"/>
        <end position="946"/>
    </location>
</feature>
<dbReference type="GO" id="GO:0043005">
    <property type="term" value="C:neuron projection"/>
    <property type="evidence" value="ECO:0007669"/>
    <property type="project" value="TreeGrafter"/>
</dbReference>
<keyword evidence="17" id="KW-0175">Coiled coil</keyword>
<keyword evidence="22" id="KW-1185">Reference proteome</keyword>
<feature type="transmembrane region" description="Helical" evidence="19">
    <location>
        <begin position="1062"/>
        <end position="1080"/>
    </location>
</feature>
<feature type="transmembrane region" description="Helical" evidence="19">
    <location>
        <begin position="1600"/>
        <end position="1621"/>
    </location>
</feature>
<gene>
    <name evidence="21" type="ORF">FD754_011942</name>
</gene>
<dbReference type="PANTHER" id="PTHR10037:SF209">
    <property type="entry name" value="VOLTAGE-DEPENDENT T-TYPE CALCIUM CHANNEL SUBUNIT ALPHA"/>
    <property type="match status" value="1"/>
</dbReference>
<reference evidence="21 22" key="1">
    <citation type="submission" date="2019-06" db="EMBL/GenBank/DDBJ databases">
        <title>Discovery of a novel chromosome fission-fusion reversal in muntjac.</title>
        <authorList>
            <person name="Mudd A.B."/>
            <person name="Bredeson J.V."/>
            <person name="Baum R."/>
            <person name="Hockemeyer D."/>
            <person name="Rokhsar D.S."/>
        </authorList>
    </citation>
    <scope>NUCLEOTIDE SEQUENCE [LARGE SCALE GENOMIC DNA]</scope>
    <source>
        <strain evidence="21">UTSW_UCB_Mm</strain>
        <tissue evidence="21">Fibroblast cell line</tissue>
    </source>
</reference>
<keyword evidence="13" id="KW-0407">Ion channel</keyword>
<feature type="transmembrane region" description="Helical" evidence="19">
    <location>
        <begin position="236"/>
        <end position="257"/>
    </location>
</feature>
<dbReference type="InterPro" id="IPR002077">
    <property type="entry name" value="VDCCAlpha1"/>
</dbReference>
<dbReference type="FunFam" id="1.10.287.70:FF:000018">
    <property type="entry name" value="Voltage-dependent T-type calcium channel subunit alpha"/>
    <property type="match status" value="1"/>
</dbReference>
<feature type="region of interest" description="Disordered" evidence="18">
    <location>
        <begin position="764"/>
        <end position="792"/>
    </location>
</feature>
<name>A0A5N3VFA5_MUNMU</name>
<comment type="subcellular location">
    <subcellularLocation>
        <location evidence="1 16">Membrane</location>
        <topology evidence="1 16">Multi-pass membrane protein</topology>
    </subcellularLocation>
</comment>
<proteinExistence type="inferred from homology"/>
<dbReference type="PRINTS" id="PR00167">
    <property type="entry name" value="CACHANNEL"/>
</dbReference>
<evidence type="ECO:0000313" key="22">
    <source>
        <dbReference type="Proteomes" id="UP000326458"/>
    </source>
</evidence>
<evidence type="ECO:0000256" key="12">
    <source>
        <dbReference type="ARBA" id="ARBA00023180"/>
    </source>
</evidence>
<dbReference type="GO" id="GO:0045956">
    <property type="term" value="P:positive regulation of calcium ion-dependent exocytosis"/>
    <property type="evidence" value="ECO:0007669"/>
    <property type="project" value="TreeGrafter"/>
</dbReference>
<feature type="compositionally biased region" description="Low complexity" evidence="18">
    <location>
        <begin position="853"/>
        <end position="883"/>
    </location>
</feature>
<keyword evidence="2" id="KW-0813">Transport</keyword>
<dbReference type="GO" id="GO:0005891">
    <property type="term" value="C:voltage-gated calcium channel complex"/>
    <property type="evidence" value="ECO:0007669"/>
    <property type="project" value="InterPro"/>
</dbReference>
<feature type="compositionally biased region" description="Pro residues" evidence="18">
    <location>
        <begin position="405"/>
        <end position="415"/>
    </location>
</feature>
<feature type="transmembrane region" description="Helical" evidence="19">
    <location>
        <begin position="1498"/>
        <end position="1525"/>
    </location>
</feature>
<dbReference type="InterPro" id="IPR005445">
    <property type="entry name" value="VDCC_T_a1"/>
</dbReference>
<feature type="region of interest" description="Disordered" evidence="18">
    <location>
        <begin position="1"/>
        <end position="47"/>
    </location>
</feature>
<keyword evidence="15" id="KW-0479">Metal-binding</keyword>
<dbReference type="GO" id="GO:0070509">
    <property type="term" value="P:calcium ion import"/>
    <property type="evidence" value="ECO:0007669"/>
    <property type="project" value="TreeGrafter"/>
</dbReference>
<dbReference type="FunFam" id="1.10.287.70:FF:000053">
    <property type="entry name" value="Voltage-dependent T-type calcium channel subunit alpha"/>
    <property type="match status" value="1"/>
</dbReference>
<evidence type="ECO:0000256" key="13">
    <source>
        <dbReference type="ARBA" id="ARBA00023303"/>
    </source>
</evidence>
<dbReference type="GO" id="GO:0008332">
    <property type="term" value="F:low voltage-gated calcium channel activity"/>
    <property type="evidence" value="ECO:0007669"/>
    <property type="project" value="TreeGrafter"/>
</dbReference>
<feature type="region of interest" description="Disordered" evidence="18">
    <location>
        <begin position="351"/>
        <end position="429"/>
    </location>
</feature>
<feature type="transmembrane region" description="Helical" evidence="19">
    <location>
        <begin position="1100"/>
        <end position="1122"/>
    </location>
</feature>
<keyword evidence="8 16" id="KW-0851">Voltage-gated channel</keyword>
<evidence type="ECO:0000256" key="15">
    <source>
        <dbReference type="PIRSR" id="PIRSR602077-1"/>
    </source>
</evidence>
<feature type="compositionally biased region" description="Low complexity" evidence="18">
    <location>
        <begin position="457"/>
        <end position="467"/>
    </location>
</feature>
<dbReference type="SUPFAM" id="SSF81324">
    <property type="entry name" value="Voltage-gated potassium channels"/>
    <property type="match status" value="4"/>
</dbReference>
<feature type="domain" description="Ion transport" evidence="20">
    <location>
        <begin position="532"/>
        <end position="760"/>
    </location>
</feature>
<accession>A0A5N3VFA5</accession>
<feature type="transmembrane region" description="Helical" evidence="19">
    <location>
        <begin position="1378"/>
        <end position="1395"/>
    </location>
</feature>